<dbReference type="EMBL" id="NBEF01000002">
    <property type="protein sequence ID" value="OQQ92774.1"/>
    <property type="molecule type" value="Genomic_DNA"/>
</dbReference>
<evidence type="ECO:0000313" key="9">
    <source>
        <dbReference type="EMBL" id="WII28596.1"/>
    </source>
</evidence>
<dbReference type="EMBL" id="VSUB01000010">
    <property type="protein sequence ID" value="MYY65368.1"/>
    <property type="molecule type" value="Genomic_DNA"/>
</dbReference>
<dbReference type="RefSeq" id="WP_003707363.1">
    <property type="nucleotide sequence ID" value="NZ_CP007646.1"/>
</dbReference>
<reference evidence="5" key="7">
    <citation type="journal article" date="2021" name="PeerJ">
        <title>Extensive microbial diversity within the chicken gut microbiome revealed by metagenomics and culture.</title>
        <authorList>
            <person name="Gilroy R."/>
            <person name="Ravi A."/>
            <person name="Getino M."/>
            <person name="Pursley I."/>
            <person name="Horton D.L."/>
            <person name="Alikhan N.F."/>
            <person name="Baker D."/>
            <person name="Gharbi K."/>
            <person name="Hall N."/>
            <person name="Watson M."/>
            <person name="Adriaenssens E.M."/>
            <person name="Foster-Nyarko E."/>
            <person name="Jarju S."/>
            <person name="Secka A."/>
            <person name="Antonio M."/>
            <person name="Oren A."/>
            <person name="Chaudhuri R.R."/>
            <person name="La Ragione R."/>
            <person name="Hildebrand F."/>
            <person name="Pallen M.J."/>
        </authorList>
    </citation>
    <scope>NUCLEOTIDE SEQUENCE</scope>
    <source>
        <strain evidence="5">CHK189-29639</strain>
    </source>
</reference>
<dbReference type="Proteomes" id="UP000195378">
    <property type="component" value="Chromosome"/>
</dbReference>
<dbReference type="InterPro" id="IPR016181">
    <property type="entry name" value="Acyl_CoA_acyltransferase"/>
</dbReference>
<dbReference type="CDD" id="cd04301">
    <property type="entry name" value="NAT_SF"/>
    <property type="match status" value="1"/>
</dbReference>
<evidence type="ECO:0000259" key="1">
    <source>
        <dbReference type="PROSITE" id="PS51186"/>
    </source>
</evidence>
<dbReference type="EMBL" id="QFAS01000002">
    <property type="protein sequence ID" value="PWG54479.1"/>
    <property type="molecule type" value="Genomic_DNA"/>
</dbReference>
<feature type="domain" description="N-acetyltransferase" evidence="1">
    <location>
        <begin position="3"/>
        <end position="152"/>
    </location>
</feature>
<reference evidence="2 10" key="1">
    <citation type="journal article" date="2014" name="BMC Genomics">
        <title>Unusual genome complexity in Lactobacillus salivarius JCM1046.</title>
        <authorList>
            <person name="Raftis E.J."/>
            <person name="Forde B.M."/>
            <person name="Claesson M.J."/>
            <person name="O'Toole P.W."/>
        </authorList>
    </citation>
    <scope>NUCLEOTIDE SEQUENCE [LARGE SCALE GENOMIC DNA]</scope>
    <source>
        <strain evidence="2 10">JCM1046</strain>
    </source>
</reference>
<keyword evidence="3" id="KW-0808">Transferase</keyword>
<dbReference type="Proteomes" id="UP000094723">
    <property type="component" value="Chromosome"/>
</dbReference>
<dbReference type="Proteomes" id="UP000192575">
    <property type="component" value="Unassembled WGS sequence"/>
</dbReference>
<dbReference type="SUPFAM" id="SSF55729">
    <property type="entry name" value="Acyl-CoA N-acyltransferases (Nat)"/>
    <property type="match status" value="1"/>
</dbReference>
<sequence>MVLKVEKISTKSQDFKQIKRVYEEVFPKVERIPLWLLKMRANEGKAEFCSLYDENEWVGFFYTILTKKLAYIFFLAVDPDRQGDGYGSQALEVIKERYQDYTMGLSSERPSPEAPNNEQRIRRQNFYERNGFTKAGFYSVEKGGVRYDFLSPQGKVKPNLYVDLMAEFFKQRQAYYLPLRVEKDDE</sequence>
<organism evidence="2 10">
    <name type="scientific">Ligilactobacillus salivarius</name>
    <dbReference type="NCBI Taxonomy" id="1624"/>
    <lineage>
        <taxon>Bacteria</taxon>
        <taxon>Bacillati</taxon>
        <taxon>Bacillota</taxon>
        <taxon>Bacilli</taxon>
        <taxon>Lactobacillales</taxon>
        <taxon>Lactobacillaceae</taxon>
        <taxon>Ligilactobacillus</taxon>
    </lineage>
</organism>
<reference evidence="9" key="9">
    <citation type="submission" date="2023-04" db="EMBL/GenBank/DDBJ databases">
        <title>Four porcine-derived lactic acid bacteria strains analyses and their evaluation as potential probiotics based on genomics.</title>
        <authorList>
            <person name="Niu D."/>
        </authorList>
    </citation>
    <scope>NUCLEOTIDE SEQUENCE</scope>
    <source>
        <strain evidence="9">ZSA5</strain>
    </source>
</reference>
<reference evidence="4 13" key="4">
    <citation type="submission" date="2017-04" db="EMBL/GenBank/DDBJ databases">
        <title>Complete genome sequence of Lactobacillus salivarius ZLS006, a probiotic strain isolated from healthy piglet.</title>
        <authorList>
            <person name="Zhang D."/>
        </authorList>
    </citation>
    <scope>NUCLEOTIDE SEQUENCE [LARGE SCALE GENOMIC DNA]</scope>
    <source>
        <strain evidence="4 13">ZLS006</strain>
    </source>
</reference>
<dbReference type="GO" id="GO:0016747">
    <property type="term" value="F:acyltransferase activity, transferring groups other than amino-acyl groups"/>
    <property type="evidence" value="ECO:0007669"/>
    <property type="project" value="InterPro"/>
</dbReference>
<proteinExistence type="predicted"/>
<evidence type="ECO:0000313" key="10">
    <source>
        <dbReference type="Proteomes" id="UP000029488"/>
    </source>
</evidence>
<evidence type="ECO:0000313" key="3">
    <source>
        <dbReference type="EMBL" id="AOO73136.1"/>
    </source>
</evidence>
<dbReference type="PROSITE" id="PS51186">
    <property type="entry name" value="GNAT"/>
    <property type="match status" value="1"/>
</dbReference>
<evidence type="ECO:0000313" key="5">
    <source>
        <dbReference type="EMBL" id="HJG16321.1"/>
    </source>
</evidence>
<evidence type="ECO:0000313" key="6">
    <source>
        <dbReference type="EMBL" id="MYY65368.1"/>
    </source>
</evidence>
<reference evidence="7 12" key="3">
    <citation type="submission" date="2017-03" db="EMBL/GenBank/DDBJ databases">
        <title>Phylogenomics and comparative genomics of Lactobacillus salivarius, a mammalian gut commensal.</title>
        <authorList>
            <person name="Harris H.M."/>
        </authorList>
    </citation>
    <scope>NUCLEOTIDE SEQUENCE [LARGE SCALE GENOMIC DNA]</scope>
    <source>
        <strain evidence="7 12">JCM 1047</strain>
    </source>
</reference>
<dbReference type="Proteomes" id="UP001231316">
    <property type="component" value="Chromosome"/>
</dbReference>
<gene>
    <name evidence="7" type="ORF">B6U56_00175</name>
    <name evidence="4" type="ORF">B7R82_09285</name>
    <name evidence="3" type="ORF">BHF65_02350</name>
    <name evidence="8" type="ORF">DB362_00800</name>
    <name evidence="6" type="ORF">FYL25_08155</name>
    <name evidence="5" type="ORF">K8V06_09340</name>
    <name evidence="2" type="ORF">LSJ_0027</name>
    <name evidence="9" type="ORF">QFE45_00140</name>
</gene>
<reference evidence="3 11" key="2">
    <citation type="submission" date="2016-09" db="EMBL/GenBank/DDBJ databases">
        <title>Complete Genome Sequence of Lactobacillus salivarius Jin.</title>
        <authorList>
            <person name="Jin N."/>
            <person name="Li C."/>
            <person name="Wang M."/>
            <person name="Ren D."/>
            <person name="Di Y."/>
            <person name="Pan R."/>
            <person name="Du S."/>
            <person name="Lu H."/>
            <person name="Li X."/>
            <person name="Tian M."/>
        </authorList>
    </citation>
    <scope>NUCLEOTIDE SEQUENCE [LARGE SCALE GENOMIC DNA]</scope>
    <source>
        <strain evidence="3 11">CICC 23174</strain>
    </source>
</reference>
<evidence type="ECO:0000313" key="4">
    <source>
        <dbReference type="EMBL" id="ARU20107.1"/>
    </source>
</evidence>
<dbReference type="InterPro" id="IPR000182">
    <property type="entry name" value="GNAT_dom"/>
</dbReference>
<dbReference type="Pfam" id="PF13508">
    <property type="entry name" value="Acetyltransf_7"/>
    <property type="match status" value="1"/>
</dbReference>
<dbReference type="EMBL" id="CP007646">
    <property type="protein sequence ID" value="AIR09800.1"/>
    <property type="molecule type" value="Genomic_DNA"/>
</dbReference>
<dbReference type="EMBL" id="CP020858">
    <property type="protein sequence ID" value="ARU20107.1"/>
    <property type="molecule type" value="Genomic_DNA"/>
</dbReference>
<dbReference type="AlphaFoldDB" id="A0A089QAN9"/>
<evidence type="ECO:0000313" key="11">
    <source>
        <dbReference type="Proteomes" id="UP000094723"/>
    </source>
</evidence>
<dbReference type="Proteomes" id="UP000245607">
    <property type="component" value="Unassembled WGS sequence"/>
</dbReference>
<dbReference type="EMBL" id="CP123971">
    <property type="protein sequence ID" value="WII28596.1"/>
    <property type="molecule type" value="Genomic_DNA"/>
</dbReference>
<protein>
    <submittedName>
        <fullName evidence="3 4">N-acetyltransferase</fullName>
    </submittedName>
</protein>
<dbReference type="Proteomes" id="UP000759256">
    <property type="component" value="Unassembled WGS sequence"/>
</dbReference>
<dbReference type="Gene3D" id="3.40.630.30">
    <property type="match status" value="1"/>
</dbReference>
<evidence type="ECO:0000313" key="2">
    <source>
        <dbReference type="EMBL" id="AIR09800.1"/>
    </source>
</evidence>
<dbReference type="Proteomes" id="UP000029488">
    <property type="component" value="Chromosome"/>
</dbReference>
<evidence type="ECO:0000313" key="8">
    <source>
        <dbReference type="EMBL" id="PWG54479.1"/>
    </source>
</evidence>
<dbReference type="EMBL" id="DYVK01000092">
    <property type="protein sequence ID" value="HJG16321.1"/>
    <property type="molecule type" value="Genomic_DNA"/>
</dbReference>
<reference evidence="5" key="8">
    <citation type="submission" date="2021-09" db="EMBL/GenBank/DDBJ databases">
        <authorList>
            <person name="Gilroy R."/>
        </authorList>
    </citation>
    <scope>NUCLEOTIDE SEQUENCE</scope>
    <source>
        <strain evidence="5">CHK189-29639</strain>
    </source>
</reference>
<dbReference type="Proteomes" id="UP000471678">
    <property type="component" value="Unassembled WGS sequence"/>
</dbReference>
<reference evidence="8 14" key="5">
    <citation type="submission" date="2018-05" db="EMBL/GenBank/DDBJ databases">
        <title>Lactobacillus salivarius genome sequencing and assembly.</title>
        <authorList>
            <person name="Audisio C."/>
            <person name="Albarracin L."/>
            <person name="Torres M.J."/>
            <person name="Hebert E.M."/>
            <person name="Saavedra L."/>
        </authorList>
    </citation>
    <scope>NUCLEOTIDE SEQUENCE [LARGE SCALE GENOMIC DNA]</scope>
    <source>
        <strain evidence="8 14">A3iob</strain>
    </source>
</reference>
<reference evidence="6 15" key="6">
    <citation type="journal article" date="2020" name="Food Funct.">
        <title>Screening of Lactobacillus salivarius strains from the feces of Chinese populations and the evaluation of their effects against intestinal inflammation in mice.</title>
        <authorList>
            <person name="Zhai Q."/>
            <person name="Shen X."/>
            <person name="Cen S."/>
            <person name="Zhang C."/>
            <person name="Tian F."/>
            <person name="Zhao J."/>
            <person name="Zhang H."/>
            <person name="Xue Y."/>
            <person name="Chen W."/>
        </authorList>
    </citation>
    <scope>NUCLEOTIDE SEQUENCE [LARGE SCALE GENOMIC DNA]</scope>
    <source>
        <strain evidence="6 15">FYNDL5_1.scaf</strain>
    </source>
</reference>
<dbReference type="KEGG" id="lsj:LSJ_0027"/>
<evidence type="ECO:0000313" key="7">
    <source>
        <dbReference type="EMBL" id="OQQ92774.1"/>
    </source>
</evidence>
<name>A0A089QAN9_9LACO</name>
<evidence type="ECO:0000313" key="12">
    <source>
        <dbReference type="Proteomes" id="UP000192575"/>
    </source>
</evidence>
<dbReference type="EMBL" id="CP017107">
    <property type="protein sequence ID" value="AOO73136.1"/>
    <property type="molecule type" value="Genomic_DNA"/>
</dbReference>
<accession>A0A089QAN9</accession>
<evidence type="ECO:0000313" key="15">
    <source>
        <dbReference type="Proteomes" id="UP000471678"/>
    </source>
</evidence>
<evidence type="ECO:0000313" key="14">
    <source>
        <dbReference type="Proteomes" id="UP000245607"/>
    </source>
</evidence>
<evidence type="ECO:0000313" key="13">
    <source>
        <dbReference type="Proteomes" id="UP000195378"/>
    </source>
</evidence>